<gene>
    <name evidence="3" type="ORF">M099_2538</name>
</gene>
<feature type="signal peptide" evidence="1">
    <location>
        <begin position="1"/>
        <end position="18"/>
    </location>
</feature>
<sequence>MKKNFIYALIACFTLSLAACSTDPEDATSKHVYGENENPYLKTNADAVVSTKAEFPISRLEAKTVKLTDYAEKFHTYLGMTVDETLAALSNGSVVFYPINISKNCWNRTAPTKGTNGWYYNTAGGVCDAASGIASIELDATKKELVLNVLETASVGTIMSINVGFAINNGADFDDYIRFSFDVTVTDPSKIVISGTLAAGDYAGFSINFADYADAIEPCIGLSVDEFSKQVKNSGDARGDSSITPTIAMYPVKEDGTWDETSEYTANGLGYWFDGKSNVSSYGDNCVYFIESGEGSVFVGRYVNIASGTTIKAHFVYAMIEDHSRYVEFIVSGTME</sequence>
<dbReference type="PROSITE" id="PS51257">
    <property type="entry name" value="PROKAR_LIPOPROTEIN"/>
    <property type="match status" value="1"/>
</dbReference>
<name>A0A069SG35_PHOVU</name>
<evidence type="ECO:0000256" key="1">
    <source>
        <dbReference type="SAM" id="SignalP"/>
    </source>
</evidence>
<keyword evidence="1" id="KW-0732">Signal</keyword>
<dbReference type="PATRIC" id="fig|1339352.3.peg.2437"/>
<protein>
    <recommendedName>
        <fullName evidence="2">DUF4859 domain-containing protein</fullName>
    </recommendedName>
</protein>
<dbReference type="RefSeq" id="WP_032944056.1">
    <property type="nucleotide sequence ID" value="NZ_JNHM01000031.1"/>
</dbReference>
<evidence type="ECO:0000313" key="4">
    <source>
        <dbReference type="Proteomes" id="UP000027661"/>
    </source>
</evidence>
<feature type="domain" description="DUF4859" evidence="2">
    <location>
        <begin position="213"/>
        <end position="318"/>
    </location>
</feature>
<proteinExistence type="predicted"/>
<dbReference type="AlphaFoldDB" id="A0A069SG35"/>
<dbReference type="Pfam" id="PF16151">
    <property type="entry name" value="DUF4859"/>
    <property type="match status" value="1"/>
</dbReference>
<evidence type="ECO:0000313" key="3">
    <source>
        <dbReference type="EMBL" id="KDS53228.1"/>
    </source>
</evidence>
<reference evidence="3 4" key="1">
    <citation type="submission" date="2014-04" db="EMBL/GenBank/DDBJ databases">
        <authorList>
            <person name="Sears C."/>
            <person name="Carroll K."/>
            <person name="Sack B.R."/>
            <person name="Qadri F."/>
            <person name="Myers L.L."/>
            <person name="Chung G.-T."/>
            <person name="Escheverria P."/>
            <person name="Fraser C.M."/>
            <person name="Sadzewicz L."/>
            <person name="Shefchek K.A."/>
            <person name="Tallon L."/>
            <person name="Das S.P."/>
            <person name="Daugherty S."/>
            <person name="Mongodin E.F."/>
        </authorList>
    </citation>
    <scope>NUCLEOTIDE SEQUENCE [LARGE SCALE GENOMIC DNA]</scope>
    <source>
        <strain evidence="3 4">3975 RP4</strain>
    </source>
</reference>
<accession>A0A069SG35</accession>
<organism evidence="3 4">
    <name type="scientific">Phocaeicola vulgatus str. 3975 RP4</name>
    <dbReference type="NCBI Taxonomy" id="1339352"/>
    <lineage>
        <taxon>Bacteria</taxon>
        <taxon>Pseudomonadati</taxon>
        <taxon>Bacteroidota</taxon>
        <taxon>Bacteroidia</taxon>
        <taxon>Bacteroidales</taxon>
        <taxon>Bacteroidaceae</taxon>
        <taxon>Phocaeicola</taxon>
    </lineage>
</organism>
<comment type="caution">
    <text evidence="3">The sequence shown here is derived from an EMBL/GenBank/DDBJ whole genome shotgun (WGS) entry which is preliminary data.</text>
</comment>
<evidence type="ECO:0000259" key="2">
    <source>
        <dbReference type="Pfam" id="PF16151"/>
    </source>
</evidence>
<dbReference type="Proteomes" id="UP000027661">
    <property type="component" value="Unassembled WGS sequence"/>
</dbReference>
<dbReference type="EMBL" id="JNHM01000031">
    <property type="protein sequence ID" value="KDS53228.1"/>
    <property type="molecule type" value="Genomic_DNA"/>
</dbReference>
<feature type="chain" id="PRO_5001666578" description="DUF4859 domain-containing protein" evidence="1">
    <location>
        <begin position="19"/>
        <end position="336"/>
    </location>
</feature>
<dbReference type="InterPro" id="IPR032339">
    <property type="entry name" value="DUF4859"/>
</dbReference>